<dbReference type="Gene3D" id="3.30.470.10">
    <property type="match status" value="1"/>
</dbReference>
<name>A0A2N1J6H0_9BACT</name>
<reference evidence="1 2" key="1">
    <citation type="submission" date="2017-09" db="EMBL/GenBank/DDBJ databases">
        <title>Genomics of the genus Arcobacter.</title>
        <authorList>
            <person name="Perez-Cataluna A."/>
            <person name="Figueras M.J."/>
            <person name="Salas-Masso N."/>
        </authorList>
    </citation>
    <scope>NUCLEOTIDE SEQUENCE [LARGE SCALE GENOMIC DNA]</scope>
    <source>
        <strain evidence="1 2">DSM 18005</strain>
    </source>
</reference>
<comment type="caution">
    <text evidence="1">The sequence shown here is derived from an EMBL/GenBank/DDBJ whole genome shotgun (WGS) entry which is preliminary data.</text>
</comment>
<sequence>MNNLEFFETIKCHEYEVYNLEYHNKRVASTIAKNIDLSEYIYPINDKLLRCKVVYNSDEILNINYYEYKKKEIKSFKIIHNNDINYCKKYLNRDEINKLFEKKQSCDEILIFKNSLLTDTSIANVAIFLDNIWLTPKKPLLYGTTRQRYIDSGFLKQADITLEMLKRCKKIALLNAMIDFDILEDYSLFS</sequence>
<dbReference type="Gene3D" id="3.20.10.10">
    <property type="entry name" value="D-amino Acid Aminotransferase, subunit A, domain 2"/>
    <property type="match status" value="1"/>
</dbReference>
<dbReference type="InterPro" id="IPR043131">
    <property type="entry name" value="BCAT-like_N"/>
</dbReference>
<evidence type="ECO:0000313" key="1">
    <source>
        <dbReference type="EMBL" id="PKI82159.1"/>
    </source>
</evidence>
<keyword evidence="1" id="KW-0808">Transferase</keyword>
<dbReference type="GO" id="GO:0008483">
    <property type="term" value="F:transaminase activity"/>
    <property type="evidence" value="ECO:0007669"/>
    <property type="project" value="UniProtKB-KW"/>
</dbReference>
<accession>A0A2N1J6H0</accession>
<keyword evidence="2" id="KW-1185">Reference proteome</keyword>
<gene>
    <name evidence="1" type="ORF">CP960_00560</name>
</gene>
<dbReference type="RefSeq" id="WP_101183237.1">
    <property type="nucleotide sequence ID" value="NZ_CP031218.1"/>
</dbReference>
<dbReference type="InterPro" id="IPR036038">
    <property type="entry name" value="Aminotransferase-like"/>
</dbReference>
<organism evidence="1 2">
    <name type="scientific">Malaciobacter halophilus</name>
    <dbReference type="NCBI Taxonomy" id="197482"/>
    <lineage>
        <taxon>Bacteria</taxon>
        <taxon>Pseudomonadati</taxon>
        <taxon>Campylobacterota</taxon>
        <taxon>Epsilonproteobacteria</taxon>
        <taxon>Campylobacterales</taxon>
        <taxon>Arcobacteraceae</taxon>
        <taxon>Malaciobacter</taxon>
    </lineage>
</organism>
<dbReference type="InterPro" id="IPR043132">
    <property type="entry name" value="BCAT-like_C"/>
</dbReference>
<dbReference type="InterPro" id="IPR001544">
    <property type="entry name" value="Aminotrans_IV"/>
</dbReference>
<dbReference type="SUPFAM" id="SSF56752">
    <property type="entry name" value="D-aminoacid aminotransferase-like PLP-dependent enzymes"/>
    <property type="match status" value="1"/>
</dbReference>
<proteinExistence type="predicted"/>
<dbReference type="Proteomes" id="UP000233248">
    <property type="component" value="Unassembled WGS sequence"/>
</dbReference>
<dbReference type="KEGG" id="ahs:AHALO_2355"/>
<protein>
    <submittedName>
        <fullName evidence="1">Branched-chain amino acid aminotransferase</fullName>
    </submittedName>
</protein>
<evidence type="ECO:0000313" key="2">
    <source>
        <dbReference type="Proteomes" id="UP000233248"/>
    </source>
</evidence>
<dbReference type="OrthoDB" id="1148709at2"/>
<dbReference type="Pfam" id="PF01063">
    <property type="entry name" value="Aminotran_4"/>
    <property type="match status" value="1"/>
</dbReference>
<dbReference type="EMBL" id="NXIF01000003">
    <property type="protein sequence ID" value="PKI82159.1"/>
    <property type="molecule type" value="Genomic_DNA"/>
</dbReference>
<dbReference type="AlphaFoldDB" id="A0A2N1J6H0"/>
<keyword evidence="1" id="KW-0032">Aminotransferase</keyword>